<dbReference type="Proteomes" id="UP000289886">
    <property type="component" value="Unassembled WGS sequence"/>
</dbReference>
<proteinExistence type="predicted"/>
<dbReference type="GO" id="GO:0005886">
    <property type="term" value="C:plasma membrane"/>
    <property type="evidence" value="ECO:0007669"/>
    <property type="project" value="TreeGrafter"/>
</dbReference>
<dbReference type="GO" id="GO:0017154">
    <property type="term" value="F:semaphorin receptor activity"/>
    <property type="evidence" value="ECO:0007669"/>
    <property type="project" value="InterPro"/>
</dbReference>
<dbReference type="AlphaFoldDB" id="A0A444V2Z3"/>
<dbReference type="EMBL" id="SCEB01003001">
    <property type="protein sequence ID" value="RXM94782.1"/>
    <property type="molecule type" value="Genomic_DNA"/>
</dbReference>
<dbReference type="Gene3D" id="2.130.10.10">
    <property type="entry name" value="YVTN repeat-like/Quinoprotein amine dehydrogenase"/>
    <property type="match status" value="1"/>
</dbReference>
<protein>
    <submittedName>
        <fullName evidence="3">Plexin-A2</fullName>
    </submittedName>
</protein>
<dbReference type="GO" id="GO:0030334">
    <property type="term" value="P:regulation of cell migration"/>
    <property type="evidence" value="ECO:0007669"/>
    <property type="project" value="TreeGrafter"/>
</dbReference>
<dbReference type="InterPro" id="IPR036352">
    <property type="entry name" value="Semap_dom_sf"/>
</dbReference>
<evidence type="ECO:0000256" key="1">
    <source>
        <dbReference type="ARBA" id="ARBA00023180"/>
    </source>
</evidence>
<dbReference type="PANTHER" id="PTHR22625:SF37">
    <property type="entry name" value="PLEXIN-A2"/>
    <property type="match status" value="1"/>
</dbReference>
<reference evidence="3 4" key="1">
    <citation type="submission" date="2019-01" db="EMBL/GenBank/DDBJ databases">
        <title>Draft Genome and Complete Hox-Cluster Characterization of the Sterlet Sturgeon (Acipenser ruthenus).</title>
        <authorList>
            <person name="Wei Q."/>
        </authorList>
    </citation>
    <scope>NUCLEOTIDE SEQUENCE [LARGE SCALE GENOMIC DNA]</scope>
    <source>
        <strain evidence="3">WHYD16114868_AA</strain>
        <tissue evidence="3">Blood</tissue>
    </source>
</reference>
<dbReference type="Pfam" id="PF01403">
    <property type="entry name" value="Sema"/>
    <property type="match status" value="1"/>
</dbReference>
<organism evidence="3 4">
    <name type="scientific">Acipenser ruthenus</name>
    <name type="common">Sterlet sturgeon</name>
    <dbReference type="NCBI Taxonomy" id="7906"/>
    <lineage>
        <taxon>Eukaryota</taxon>
        <taxon>Metazoa</taxon>
        <taxon>Chordata</taxon>
        <taxon>Craniata</taxon>
        <taxon>Vertebrata</taxon>
        <taxon>Euteleostomi</taxon>
        <taxon>Actinopterygii</taxon>
        <taxon>Chondrostei</taxon>
        <taxon>Acipenseriformes</taxon>
        <taxon>Acipenseridae</taxon>
        <taxon>Acipenser</taxon>
    </lineage>
</organism>
<gene>
    <name evidence="3" type="ORF">EOD39_17611</name>
</gene>
<name>A0A444V2Z3_ACIRT</name>
<dbReference type="InterPro" id="IPR031148">
    <property type="entry name" value="Plexin"/>
</dbReference>
<dbReference type="InterPro" id="IPR015943">
    <property type="entry name" value="WD40/YVTN_repeat-like_dom_sf"/>
</dbReference>
<evidence type="ECO:0000313" key="4">
    <source>
        <dbReference type="Proteomes" id="UP000289886"/>
    </source>
</evidence>
<sequence length="100" mass="11293">MHTLSKCRSAMIYYTFKPVPIDDHFCGLDINQPLGGSQLVEGIPLLTESRDRMTAVATYVYNGYCVAFVGTKSGKLKKIQGLQEALFNALQKEDNYYKFM</sequence>
<dbReference type="PANTHER" id="PTHR22625">
    <property type="entry name" value="PLEXIN"/>
    <property type="match status" value="1"/>
</dbReference>
<evidence type="ECO:0000313" key="3">
    <source>
        <dbReference type="EMBL" id="RXM94782.1"/>
    </source>
</evidence>
<keyword evidence="1" id="KW-0325">Glycoprotein</keyword>
<evidence type="ECO:0000259" key="2">
    <source>
        <dbReference type="Pfam" id="PF01403"/>
    </source>
</evidence>
<dbReference type="InterPro" id="IPR001627">
    <property type="entry name" value="Semap_dom"/>
</dbReference>
<feature type="domain" description="Sema" evidence="2">
    <location>
        <begin position="20"/>
        <end position="80"/>
    </location>
</feature>
<dbReference type="GO" id="GO:0002116">
    <property type="term" value="C:semaphorin receptor complex"/>
    <property type="evidence" value="ECO:0007669"/>
    <property type="project" value="TreeGrafter"/>
</dbReference>
<dbReference type="SUPFAM" id="SSF101912">
    <property type="entry name" value="Sema domain"/>
    <property type="match status" value="1"/>
</dbReference>
<comment type="caution">
    <text evidence="3">The sequence shown here is derived from an EMBL/GenBank/DDBJ whole genome shotgun (WGS) entry which is preliminary data.</text>
</comment>
<accession>A0A444V2Z3</accession>
<keyword evidence="4" id="KW-1185">Reference proteome</keyword>